<comment type="caution">
    <text evidence="1">The sequence shown here is derived from an EMBL/GenBank/DDBJ whole genome shotgun (WGS) entry which is preliminary data.</text>
</comment>
<protein>
    <submittedName>
        <fullName evidence="1">YheC/YheD family protein</fullName>
    </submittedName>
</protein>
<sequence length="368" mass="42646">METREVRHIEKKETIGIILPDSICDRLAVEGSQINVRAYQEAADQFMLTAAFFKVKDIQPGRPTVKAWISSENGYEQRTMPLPQILYSRGFLSRKQQRFLTESGIIFYNHKGFKHDKYRMHTMIMKDPELRHSLPRTAKADPAVLKTMMASYDSVLLKPVNGSLGAGIMHIEKISKNSWRLDYQVKRKQWEVETFQEEIPEVILKAFDARPYLIQEKILLATCKGRPFDLRVVVQRNHTGNWVVAGILCKVSPSKDQFITNLSQGGQSLSFEDVFTHHPDFPLIPTRDCIEQKAVQLARHIDRYAEHIADIAFDLALDTSGRVYFIECNFRGRYGNVRYKGKRLEEWKAKHTNPIGYARFLYNQMKHP</sequence>
<dbReference type="Gene3D" id="3.30.470.20">
    <property type="entry name" value="ATP-grasp fold, B domain"/>
    <property type="match status" value="1"/>
</dbReference>
<keyword evidence="2" id="KW-1185">Reference proteome</keyword>
<reference evidence="1 2" key="1">
    <citation type="submission" date="2020-12" db="EMBL/GenBank/DDBJ databases">
        <title>Oil enriched cultivation method for isolating marine PHA-producing bacteria.</title>
        <authorList>
            <person name="Zheng W."/>
            <person name="Yu S."/>
            <person name="Huang Y."/>
        </authorList>
    </citation>
    <scope>NUCLEOTIDE SEQUENCE [LARGE SCALE GENOMIC DNA]</scope>
    <source>
        <strain evidence="1 2">SY-2-6</strain>
    </source>
</reference>
<accession>A0ABS3DWG3</accession>
<gene>
    <name evidence="1" type="ORF">JF544_10515</name>
</gene>
<dbReference type="Pfam" id="PF14398">
    <property type="entry name" value="ATPgrasp_YheCD"/>
    <property type="match status" value="1"/>
</dbReference>
<dbReference type="InterPro" id="IPR026838">
    <property type="entry name" value="YheC/D"/>
</dbReference>
<evidence type="ECO:0000313" key="1">
    <source>
        <dbReference type="EMBL" id="MBN8235682.1"/>
    </source>
</evidence>
<name>A0ABS3DWG3_9BACI</name>
<evidence type="ECO:0000313" key="2">
    <source>
        <dbReference type="Proteomes" id="UP000663970"/>
    </source>
</evidence>
<dbReference type="Proteomes" id="UP000663970">
    <property type="component" value="Unassembled WGS sequence"/>
</dbReference>
<dbReference type="SUPFAM" id="SSF56059">
    <property type="entry name" value="Glutathione synthetase ATP-binding domain-like"/>
    <property type="match status" value="1"/>
</dbReference>
<proteinExistence type="predicted"/>
<organism evidence="1 2">
    <name type="scientific">Halobacillus kuroshimensis</name>
    <dbReference type="NCBI Taxonomy" id="302481"/>
    <lineage>
        <taxon>Bacteria</taxon>
        <taxon>Bacillati</taxon>
        <taxon>Bacillota</taxon>
        <taxon>Bacilli</taxon>
        <taxon>Bacillales</taxon>
        <taxon>Bacillaceae</taxon>
        <taxon>Halobacillus</taxon>
    </lineage>
</organism>
<dbReference type="EMBL" id="JAEKJY010000003">
    <property type="protein sequence ID" value="MBN8235682.1"/>
    <property type="molecule type" value="Genomic_DNA"/>
</dbReference>